<gene>
    <name evidence="1" type="ORF">F9K24_14135</name>
</gene>
<name>A0A833LWG4_9LEPT</name>
<dbReference type="PROSITE" id="PS51257">
    <property type="entry name" value="PROKAR_LIPOPROTEIN"/>
    <property type="match status" value="1"/>
</dbReference>
<sequence>MKRLSLFSSVVLAALLSTGCPQKTVGQLINERIVDPMASTRTIDVHLLTNRATTSRIAACSGSYFRNLPADRLHTAVCKVSVPAKHTIGALDVSEDRNPDRDSYFLVGGYEHRAGDSIYDAASAAKEVMLFVHGFNVPFEEAVLRAAQMKYDVKYQKPVFLFTWPAGSGEGLLDGILMNRTYLENQKHARESIGHLASVIKELKRRGVKVNLVVHSMGHQIAIPAILKLTREEKMSKFLNEVIFNAPDYPSGEFAVEAADVLRSARRVTVYCSPGDNALVASQKVNGNYRLGMCLRIDGIDMINVNEIDAPVLGIGGLGHGYYSGRAILVDLYQTLDGVDAEKRLFIRQSTSRMENYVLRQ</sequence>
<dbReference type="AlphaFoldDB" id="A0A833LWG4"/>
<dbReference type="GO" id="GO:0016787">
    <property type="term" value="F:hydrolase activity"/>
    <property type="evidence" value="ECO:0007669"/>
    <property type="project" value="UniProtKB-KW"/>
</dbReference>
<evidence type="ECO:0000313" key="2">
    <source>
        <dbReference type="Proteomes" id="UP000460298"/>
    </source>
</evidence>
<dbReference type="PANTHER" id="PTHR36513">
    <property type="entry name" value="ABC TRANSMEMBRANE TYPE-1 DOMAIN-CONTAINING PROTEIN"/>
    <property type="match status" value="1"/>
</dbReference>
<evidence type="ECO:0000313" key="1">
    <source>
        <dbReference type="EMBL" id="KAB2931375.1"/>
    </source>
</evidence>
<dbReference type="EMBL" id="WBUI01000014">
    <property type="protein sequence ID" value="KAB2931375.1"/>
    <property type="molecule type" value="Genomic_DNA"/>
</dbReference>
<dbReference type="InterPro" id="IPR010297">
    <property type="entry name" value="DUF900_hydrolase"/>
</dbReference>
<comment type="caution">
    <text evidence="1">The sequence shown here is derived from an EMBL/GenBank/DDBJ whole genome shotgun (WGS) entry which is preliminary data.</text>
</comment>
<reference evidence="1 2" key="1">
    <citation type="submission" date="2019-10" db="EMBL/GenBank/DDBJ databases">
        <title>Extracellular Electron Transfer in a Candidatus Methanoperedens spp. Enrichment Culture.</title>
        <authorList>
            <person name="Berger S."/>
            <person name="Rangel Shaw D."/>
            <person name="Berben T."/>
            <person name="In 'T Zandt M."/>
            <person name="Frank J."/>
            <person name="Reimann J."/>
            <person name="Jetten M.S.M."/>
            <person name="Welte C.U."/>
        </authorList>
    </citation>
    <scope>NUCLEOTIDE SEQUENCE [LARGE SCALE GENOMIC DNA]</scope>
    <source>
        <strain evidence="1">SB12</strain>
    </source>
</reference>
<dbReference type="Pfam" id="PF05990">
    <property type="entry name" value="DUF900"/>
    <property type="match status" value="1"/>
</dbReference>
<organism evidence="1 2">
    <name type="scientific">Leptonema illini</name>
    <dbReference type="NCBI Taxonomy" id="183"/>
    <lineage>
        <taxon>Bacteria</taxon>
        <taxon>Pseudomonadati</taxon>
        <taxon>Spirochaetota</taxon>
        <taxon>Spirochaetia</taxon>
        <taxon>Leptospirales</taxon>
        <taxon>Leptospiraceae</taxon>
        <taxon>Leptonema</taxon>
    </lineage>
</organism>
<dbReference type="Proteomes" id="UP000460298">
    <property type="component" value="Unassembled WGS sequence"/>
</dbReference>
<keyword evidence="1" id="KW-0378">Hydrolase</keyword>
<proteinExistence type="predicted"/>
<accession>A0A833LWG4</accession>
<protein>
    <submittedName>
        <fullName evidence="1">Alpha/beta hydrolase</fullName>
    </submittedName>
</protein>
<dbReference type="PANTHER" id="PTHR36513:SF1">
    <property type="entry name" value="TRANSMEMBRANE PROTEIN"/>
    <property type="match status" value="1"/>
</dbReference>